<dbReference type="PANTHER" id="PTHR38451:SF1">
    <property type="entry name" value="TRNA (ADENINE(22)-N(1))-METHYLTRANSFERASE"/>
    <property type="match status" value="1"/>
</dbReference>
<dbReference type="GO" id="GO:0160105">
    <property type="term" value="F:tRNA (adenine(22)-N1)-methyltransferase activity"/>
    <property type="evidence" value="ECO:0007669"/>
    <property type="project" value="InterPro"/>
</dbReference>
<dbReference type="RefSeq" id="WP_057962845.1">
    <property type="nucleotide sequence ID" value="NZ_BJVK01000001.1"/>
</dbReference>
<evidence type="ECO:0000313" key="2">
    <source>
        <dbReference type="Proteomes" id="UP000321893"/>
    </source>
</evidence>
<dbReference type="PIRSF" id="PIRSF018637">
    <property type="entry name" value="TrmK"/>
    <property type="match status" value="1"/>
</dbReference>
<dbReference type="GO" id="GO:0032259">
    <property type="term" value="P:methylation"/>
    <property type="evidence" value="ECO:0007669"/>
    <property type="project" value="UniProtKB-KW"/>
</dbReference>
<dbReference type="PANTHER" id="PTHR38451">
    <property type="entry name" value="TRNA (ADENINE(22)-N(1))-METHYLTRANSFERASE"/>
    <property type="match status" value="1"/>
</dbReference>
<dbReference type="SUPFAM" id="SSF53335">
    <property type="entry name" value="S-adenosyl-L-methionine-dependent methyltransferases"/>
    <property type="match status" value="1"/>
</dbReference>
<keyword evidence="2" id="KW-1185">Reference proteome</keyword>
<dbReference type="OrthoDB" id="5881184at2"/>
<accession>A0A511DR06</accession>
<keyword evidence="1" id="KW-0808">Transferase</keyword>
<name>A0A511DR06_LENKE</name>
<dbReference type="Gene3D" id="3.40.50.150">
    <property type="entry name" value="Vaccinia Virus protein VP39"/>
    <property type="match status" value="1"/>
</dbReference>
<dbReference type="Pfam" id="PF04816">
    <property type="entry name" value="TrmK"/>
    <property type="match status" value="1"/>
</dbReference>
<reference evidence="1" key="1">
    <citation type="submission" date="2019-07" db="EMBL/GenBank/DDBJ databases">
        <title>Whole genome shotgun sequence of Lactobacillus kefiri NBRC 15888.</title>
        <authorList>
            <person name="Hosoyama A."/>
            <person name="Uohara A."/>
            <person name="Ohji S."/>
            <person name="Ichikawa N."/>
        </authorList>
    </citation>
    <scope>NUCLEOTIDE SEQUENCE [LARGE SCALE GENOMIC DNA]</scope>
    <source>
        <strain evidence="1">NBRC 15888</strain>
    </source>
</reference>
<dbReference type="Proteomes" id="UP000321893">
    <property type="component" value="Unassembled WGS sequence"/>
</dbReference>
<comment type="caution">
    <text evidence="1">The sequence shown here is derived from an EMBL/GenBank/DDBJ whole genome shotgun (WGS) entry which is preliminary data.</text>
</comment>
<evidence type="ECO:0000313" key="1">
    <source>
        <dbReference type="EMBL" id="GEL27281.1"/>
    </source>
</evidence>
<dbReference type="InterPro" id="IPR029063">
    <property type="entry name" value="SAM-dependent_MTases_sf"/>
</dbReference>
<keyword evidence="1" id="KW-0489">Methyltransferase</keyword>
<dbReference type="GeneID" id="71567742"/>
<organism evidence="1 2">
    <name type="scientific">Lentilactobacillus kefiri</name>
    <name type="common">Lactobacillus kefiri</name>
    <dbReference type="NCBI Taxonomy" id="33962"/>
    <lineage>
        <taxon>Bacteria</taxon>
        <taxon>Bacillati</taxon>
        <taxon>Bacillota</taxon>
        <taxon>Bacilli</taxon>
        <taxon>Lactobacillales</taxon>
        <taxon>Lactobacillaceae</taxon>
        <taxon>Lentilactobacillus</taxon>
    </lineage>
</organism>
<proteinExistence type="predicted"/>
<dbReference type="EMBL" id="BJVK01000001">
    <property type="protein sequence ID" value="GEL27281.1"/>
    <property type="molecule type" value="Genomic_DNA"/>
</dbReference>
<dbReference type="Gene3D" id="1.10.287.1890">
    <property type="match status" value="1"/>
</dbReference>
<protein>
    <submittedName>
        <fullName evidence="1">SAM-dependent methyltransferase</fullName>
    </submittedName>
</protein>
<dbReference type="InterPro" id="IPR006901">
    <property type="entry name" value="TrmK"/>
</dbReference>
<sequence length="234" mass="26178">MNSTHLSKRLQTVSDHVEPGSRLADIGSDHAYLPIHLAKNHTIEYGVVGEIAKGPLSNAISEIKKDRLLDVLHPRLADGLAAIEPGDNVNAITIAGMGGNLITHILEAGKEKLSGQEKLILQPNVGEPVVRHWLMTNGYRIFAEQILEEDGHIYEIITAKKAPQPVHYTDLELKFGPFLMKEKSPVFVEKWQEEIELLKRVIENMHQAVHEDTTKIQSIQKEIDTINEVIQVES</sequence>
<gene>
    <name evidence="1" type="ORF">LKE01_01010</name>
</gene>
<dbReference type="AlphaFoldDB" id="A0A511DR06"/>